<dbReference type="PRINTS" id="PR00465">
    <property type="entry name" value="EP450IV"/>
</dbReference>
<comment type="cofactor">
    <cofactor evidence="1">
        <name>heme</name>
        <dbReference type="ChEBI" id="CHEBI:30413"/>
    </cofactor>
</comment>
<dbReference type="InterPro" id="IPR002403">
    <property type="entry name" value="Cyt_P450_E_grp-IV"/>
</dbReference>
<evidence type="ECO:0000313" key="10">
    <source>
        <dbReference type="EMBL" id="MCM4079774.1"/>
    </source>
</evidence>
<dbReference type="InterPro" id="IPR017972">
    <property type="entry name" value="Cyt_P450_CS"/>
</dbReference>
<feature type="region of interest" description="Disordered" evidence="9">
    <location>
        <begin position="416"/>
        <end position="443"/>
    </location>
</feature>
<evidence type="ECO:0000256" key="9">
    <source>
        <dbReference type="SAM" id="MobiDB-lite"/>
    </source>
</evidence>
<dbReference type="Pfam" id="PF00067">
    <property type="entry name" value="p450"/>
    <property type="match status" value="1"/>
</dbReference>
<dbReference type="PANTHER" id="PTHR24286">
    <property type="entry name" value="CYTOCHROME P450 26"/>
    <property type="match status" value="1"/>
</dbReference>
<gene>
    <name evidence="10" type="ORF">LXN57_19550</name>
</gene>
<dbReference type="SUPFAM" id="SSF48264">
    <property type="entry name" value="Cytochrome P450"/>
    <property type="match status" value="1"/>
</dbReference>
<evidence type="ECO:0000256" key="1">
    <source>
        <dbReference type="ARBA" id="ARBA00001971"/>
    </source>
</evidence>
<evidence type="ECO:0000256" key="8">
    <source>
        <dbReference type="RuleBase" id="RU000461"/>
    </source>
</evidence>
<evidence type="ECO:0000313" key="11">
    <source>
        <dbReference type="Proteomes" id="UP001523216"/>
    </source>
</evidence>
<sequence length="443" mass="48811">MAVDQLAPPPAVPGIPLLGNALPMMGDVQGFLVDTYRRMGPVFQVRALNQSFVIMAGESANRFLIEHGEAVFTSAESFGGLDQQFNMRVHVLRGRPHRHLRKQLAAGVSRDLLAARWDDVMAVTDRTLRSWEGDPALPVVDRFQRLAADQLSIAFTGASSAARFEQLRSAFELVLDATITGKWPRAVLRWPAHRRARAEILAFAREALEQRAQHPTGGPADLLDRALAATDENGQPYPPEVRAGMALQGYFAGINTVAYLYSFMLYALLRHPEVLDRVRAEVDAGGPLTFERLRDMPALHGLVLETLRVYPPAPGSARTVTKAFDFEGFRIEQGRRVIVAASVPHLLPEHFPEPERFDIDRDFAAARKASVYAPFSVGGHTCLGAGMTEVLAVATMATLVRRLTVELPRPERPLRITATPGPNPGKRFKVAVSSRQEQADYST</sequence>
<comment type="similarity">
    <text evidence="2 8">Belongs to the cytochrome P450 family.</text>
</comment>
<keyword evidence="6 8" id="KW-0408">Iron</keyword>
<dbReference type="Gene3D" id="1.10.630.10">
    <property type="entry name" value="Cytochrome P450"/>
    <property type="match status" value="1"/>
</dbReference>
<dbReference type="PROSITE" id="PS00086">
    <property type="entry name" value="CYTOCHROME_P450"/>
    <property type="match status" value="1"/>
</dbReference>
<keyword evidence="3 8" id="KW-0349">Heme</keyword>
<dbReference type="PANTHER" id="PTHR24286:SF24">
    <property type="entry name" value="LANOSTEROL 14-ALPHA DEMETHYLASE"/>
    <property type="match status" value="1"/>
</dbReference>
<organism evidence="10 11">
    <name type="scientific">Paractinoplanes hotanensis</name>
    <dbReference type="NCBI Taxonomy" id="2906497"/>
    <lineage>
        <taxon>Bacteria</taxon>
        <taxon>Bacillati</taxon>
        <taxon>Actinomycetota</taxon>
        <taxon>Actinomycetes</taxon>
        <taxon>Micromonosporales</taxon>
        <taxon>Micromonosporaceae</taxon>
        <taxon>Paractinoplanes</taxon>
    </lineage>
</organism>
<proteinExistence type="inferred from homology"/>
<dbReference type="InterPro" id="IPR001128">
    <property type="entry name" value="Cyt_P450"/>
</dbReference>
<keyword evidence="5 8" id="KW-0560">Oxidoreductase</keyword>
<evidence type="ECO:0000256" key="4">
    <source>
        <dbReference type="ARBA" id="ARBA00022723"/>
    </source>
</evidence>
<dbReference type="Proteomes" id="UP001523216">
    <property type="component" value="Unassembled WGS sequence"/>
</dbReference>
<keyword evidence="11" id="KW-1185">Reference proteome</keyword>
<feature type="compositionally biased region" description="Polar residues" evidence="9">
    <location>
        <begin position="433"/>
        <end position="443"/>
    </location>
</feature>
<keyword evidence="7 8" id="KW-0503">Monooxygenase</keyword>
<protein>
    <submittedName>
        <fullName evidence="10">Cytochrome P450</fullName>
    </submittedName>
</protein>
<comment type="caution">
    <text evidence="10">The sequence shown here is derived from an EMBL/GenBank/DDBJ whole genome shotgun (WGS) entry which is preliminary data.</text>
</comment>
<dbReference type="EMBL" id="JAMQOL010000024">
    <property type="protein sequence ID" value="MCM4079774.1"/>
    <property type="molecule type" value="Genomic_DNA"/>
</dbReference>
<evidence type="ECO:0000256" key="6">
    <source>
        <dbReference type="ARBA" id="ARBA00023004"/>
    </source>
</evidence>
<evidence type="ECO:0000256" key="2">
    <source>
        <dbReference type="ARBA" id="ARBA00010617"/>
    </source>
</evidence>
<name>A0ABT0Y381_9ACTN</name>
<dbReference type="RefSeq" id="WP_251799619.1">
    <property type="nucleotide sequence ID" value="NZ_JAMQOL010000024.1"/>
</dbReference>
<keyword evidence="4 8" id="KW-0479">Metal-binding</keyword>
<evidence type="ECO:0000256" key="3">
    <source>
        <dbReference type="ARBA" id="ARBA00022617"/>
    </source>
</evidence>
<evidence type="ECO:0000256" key="7">
    <source>
        <dbReference type="ARBA" id="ARBA00023033"/>
    </source>
</evidence>
<evidence type="ECO:0000256" key="5">
    <source>
        <dbReference type="ARBA" id="ARBA00023002"/>
    </source>
</evidence>
<dbReference type="InterPro" id="IPR036396">
    <property type="entry name" value="Cyt_P450_sf"/>
</dbReference>
<accession>A0ABT0Y381</accession>
<reference evidence="10 11" key="1">
    <citation type="submission" date="2022-06" db="EMBL/GenBank/DDBJ databases">
        <title>Actinoplanes abujensis sp. nov., isolated from Nigerian arid soil.</title>
        <authorList>
            <person name="Ding P."/>
        </authorList>
    </citation>
    <scope>NUCLEOTIDE SEQUENCE [LARGE SCALE GENOMIC DNA]</scope>
    <source>
        <strain evidence="11">TRM88002</strain>
    </source>
</reference>